<reference evidence="1" key="1">
    <citation type="submission" date="2018-05" db="EMBL/GenBank/DDBJ databases">
        <title>Draft genome of Mucuna pruriens seed.</title>
        <authorList>
            <person name="Nnadi N.E."/>
            <person name="Vos R."/>
            <person name="Hasami M.H."/>
            <person name="Devisetty U.K."/>
            <person name="Aguiy J.C."/>
        </authorList>
    </citation>
    <scope>NUCLEOTIDE SEQUENCE [LARGE SCALE GENOMIC DNA]</scope>
    <source>
        <strain evidence="1">JCA_2017</strain>
    </source>
</reference>
<organism evidence="1 2">
    <name type="scientific">Mucuna pruriens</name>
    <name type="common">Velvet bean</name>
    <name type="synonym">Dolichos pruriens</name>
    <dbReference type="NCBI Taxonomy" id="157652"/>
    <lineage>
        <taxon>Eukaryota</taxon>
        <taxon>Viridiplantae</taxon>
        <taxon>Streptophyta</taxon>
        <taxon>Embryophyta</taxon>
        <taxon>Tracheophyta</taxon>
        <taxon>Spermatophyta</taxon>
        <taxon>Magnoliopsida</taxon>
        <taxon>eudicotyledons</taxon>
        <taxon>Gunneridae</taxon>
        <taxon>Pentapetalae</taxon>
        <taxon>rosids</taxon>
        <taxon>fabids</taxon>
        <taxon>Fabales</taxon>
        <taxon>Fabaceae</taxon>
        <taxon>Papilionoideae</taxon>
        <taxon>50 kb inversion clade</taxon>
        <taxon>NPAAA clade</taxon>
        <taxon>indigoferoid/millettioid clade</taxon>
        <taxon>Phaseoleae</taxon>
        <taxon>Mucuna</taxon>
    </lineage>
</organism>
<name>A0A371FLM8_MUCPR</name>
<dbReference type="OrthoDB" id="780386at2759"/>
<evidence type="ECO:0000313" key="2">
    <source>
        <dbReference type="Proteomes" id="UP000257109"/>
    </source>
</evidence>
<accession>A0A371FLM8</accession>
<keyword evidence="2" id="KW-1185">Reference proteome</keyword>
<proteinExistence type="predicted"/>
<dbReference type="Proteomes" id="UP000257109">
    <property type="component" value="Unassembled WGS sequence"/>
</dbReference>
<feature type="non-terminal residue" evidence="1">
    <location>
        <position position="1"/>
    </location>
</feature>
<protein>
    <submittedName>
        <fullName evidence="1">Uncharacterized protein</fullName>
    </submittedName>
</protein>
<dbReference type="EMBL" id="QJKJ01008623">
    <property type="protein sequence ID" value="RDX79142.1"/>
    <property type="molecule type" value="Genomic_DNA"/>
</dbReference>
<comment type="caution">
    <text evidence="1">The sequence shown here is derived from an EMBL/GenBank/DDBJ whole genome shotgun (WGS) entry which is preliminary data.</text>
</comment>
<evidence type="ECO:0000313" key="1">
    <source>
        <dbReference type="EMBL" id="RDX79142.1"/>
    </source>
</evidence>
<sequence>MEMSNLAAKFKSLELELGEDLIVHLVLISLPTHFGKFKVSYNIHKDKWSINALISHCVQEKERSFFEVGNARFLEEVEFEKEDNIKSVVFEEKSVNDISEVLVPIIVQETTLNKTSNTYKQPQQPQEVSLKRSIGQRRYAILDDYIVFL</sequence>
<gene>
    <name evidence="1" type="ORF">CR513_40469</name>
</gene>
<dbReference type="AlphaFoldDB" id="A0A371FLM8"/>